<comment type="caution">
    <text evidence="1">The sequence shown here is derived from an EMBL/GenBank/DDBJ whole genome shotgun (WGS) entry which is preliminary data.</text>
</comment>
<protein>
    <recommendedName>
        <fullName evidence="3">SWIM-type domain-containing protein</fullName>
    </recommendedName>
</protein>
<dbReference type="Proteomes" id="UP000289738">
    <property type="component" value="Chromosome A04"/>
</dbReference>
<dbReference type="AlphaFoldDB" id="A0A445DE17"/>
<accession>A0A445DE17</accession>
<reference evidence="1 2" key="1">
    <citation type="submission" date="2019-01" db="EMBL/GenBank/DDBJ databases">
        <title>Sequencing of cultivated peanut Arachis hypogaea provides insights into genome evolution and oil improvement.</title>
        <authorList>
            <person name="Chen X."/>
        </authorList>
    </citation>
    <scope>NUCLEOTIDE SEQUENCE [LARGE SCALE GENOMIC DNA]</scope>
    <source>
        <strain evidence="2">cv. Fuhuasheng</strain>
        <tissue evidence="1">Leaves</tissue>
    </source>
</reference>
<gene>
    <name evidence="1" type="ORF">Ahy_A04g018603</name>
</gene>
<evidence type="ECO:0008006" key="3">
    <source>
        <dbReference type="Google" id="ProtNLM"/>
    </source>
</evidence>
<keyword evidence="2" id="KW-1185">Reference proteome</keyword>
<evidence type="ECO:0000313" key="2">
    <source>
        <dbReference type="Proteomes" id="UP000289738"/>
    </source>
</evidence>
<dbReference type="EMBL" id="SDMP01000004">
    <property type="protein sequence ID" value="RYR61428.1"/>
    <property type="molecule type" value="Genomic_DNA"/>
</dbReference>
<name>A0A445DE17_ARAHY</name>
<proteinExistence type="predicted"/>
<evidence type="ECO:0000313" key="1">
    <source>
        <dbReference type="EMBL" id="RYR61428.1"/>
    </source>
</evidence>
<sequence length="114" mass="13303">MSSGRVLVGDLALRRYNCGPFQVEQLPCCHVIACYPNQHLDWQVYVGDVYKMSEIRKIYTIEFVLLDDTEIWPDYPGLTMVANPALRQMSKGRPKSTRYLNEMNVWEMRGPWVC</sequence>
<organism evidence="1 2">
    <name type="scientific">Arachis hypogaea</name>
    <name type="common">Peanut</name>
    <dbReference type="NCBI Taxonomy" id="3818"/>
    <lineage>
        <taxon>Eukaryota</taxon>
        <taxon>Viridiplantae</taxon>
        <taxon>Streptophyta</taxon>
        <taxon>Embryophyta</taxon>
        <taxon>Tracheophyta</taxon>
        <taxon>Spermatophyta</taxon>
        <taxon>Magnoliopsida</taxon>
        <taxon>eudicotyledons</taxon>
        <taxon>Gunneridae</taxon>
        <taxon>Pentapetalae</taxon>
        <taxon>rosids</taxon>
        <taxon>fabids</taxon>
        <taxon>Fabales</taxon>
        <taxon>Fabaceae</taxon>
        <taxon>Papilionoideae</taxon>
        <taxon>50 kb inversion clade</taxon>
        <taxon>dalbergioids sensu lato</taxon>
        <taxon>Dalbergieae</taxon>
        <taxon>Pterocarpus clade</taxon>
        <taxon>Arachis</taxon>
    </lineage>
</organism>